<keyword evidence="12" id="KW-1185">Reference proteome</keyword>
<dbReference type="SUPFAM" id="SSF49899">
    <property type="entry name" value="Concanavalin A-like lectins/glucanases"/>
    <property type="match status" value="1"/>
</dbReference>
<feature type="chain" id="PRO_5041454739" description="cellulose 1,4-beta-cellobiosidase (non-reducing end)" evidence="10">
    <location>
        <begin position="21"/>
        <end position="318"/>
    </location>
</feature>
<dbReference type="EC" id="3.2.1.91" evidence="3"/>
<dbReference type="InterPro" id="IPR037019">
    <property type="entry name" value="Glyco_hydro_7_sf"/>
</dbReference>
<dbReference type="InterPro" id="IPR001722">
    <property type="entry name" value="Glyco_hydro_7"/>
</dbReference>
<evidence type="ECO:0000256" key="5">
    <source>
        <dbReference type="ARBA" id="ARBA00022801"/>
    </source>
</evidence>
<sequence length="318" mass="34623">MAVAMFAQLFLARFLALAVAEVCDPSGNATCAKCAGSIEVQGAGKFQMTNAYWNVPDEKAGDVEVIGNKVTPQMKGRTYWTDQCNGQYDHNKYANISFLGKQLQFTTDISGAGCGCNAALYLTSLRQSQQLSGCEDFYCDANSVCGLRCVEIDLMEANMYAWHTTMHVADDGSGIGAGYGGGINWNGHRDWVREDYGPSGRCISTAFPFQVTIGFPLDQGRLRAMTVKLTQGRVCDLETEVPTSWYHFQGRDSSAEITEAMAAGMTPIISYWSAPNMLWMDGVGADGLGPCAQDLPELCGESVQFYDFKLESLPDLLV</sequence>
<dbReference type="AlphaFoldDB" id="A0AA36MP23"/>
<evidence type="ECO:0000256" key="3">
    <source>
        <dbReference type="ARBA" id="ARBA00012561"/>
    </source>
</evidence>
<evidence type="ECO:0000256" key="10">
    <source>
        <dbReference type="SAM" id="SignalP"/>
    </source>
</evidence>
<dbReference type="GO" id="GO:0030245">
    <property type="term" value="P:cellulose catabolic process"/>
    <property type="evidence" value="ECO:0007669"/>
    <property type="project" value="UniProtKB-KW"/>
</dbReference>
<keyword evidence="7" id="KW-0119">Carbohydrate metabolism</keyword>
<comment type="similarity">
    <text evidence="2">Belongs to the glycosyl hydrolase 7 (cellulase C) family.</text>
</comment>
<dbReference type="Gene3D" id="2.70.100.10">
    <property type="entry name" value="Glycoside hydrolase, family 7, domain"/>
    <property type="match status" value="1"/>
</dbReference>
<dbReference type="PANTHER" id="PTHR33753:SF2">
    <property type="entry name" value="GLYCOSIDE HYDROLASE FAMILY 7 PROTEIN"/>
    <property type="match status" value="1"/>
</dbReference>
<keyword evidence="5" id="KW-0378">Hydrolase</keyword>
<reference evidence="11" key="1">
    <citation type="submission" date="2023-08" db="EMBL/GenBank/DDBJ databases">
        <authorList>
            <person name="Chen Y."/>
            <person name="Shah S."/>
            <person name="Dougan E. K."/>
            <person name="Thang M."/>
            <person name="Chan C."/>
        </authorList>
    </citation>
    <scope>NUCLEOTIDE SEQUENCE</scope>
</reference>
<dbReference type="PANTHER" id="PTHR33753">
    <property type="entry name" value="1,4-BETA-D-GLUCAN CELLOBIOHYDROLASE B"/>
    <property type="match status" value="1"/>
</dbReference>
<comment type="catalytic activity">
    <reaction evidence="1">
        <text>Hydrolysis of (1-&gt;4)-beta-D-glucosidic linkages in cellulose and cellotetraose, releasing cellobiose from the non-reducing ends of the chains.</text>
        <dbReference type="EC" id="3.2.1.91"/>
    </reaction>
</comment>
<dbReference type="GO" id="GO:0016162">
    <property type="term" value="F:cellulose 1,4-beta-cellobiosidase activity"/>
    <property type="evidence" value="ECO:0007669"/>
    <property type="project" value="UniProtKB-EC"/>
</dbReference>
<keyword evidence="9" id="KW-0624">Polysaccharide degradation</keyword>
<organism evidence="11 12">
    <name type="scientific">Effrenium voratum</name>
    <dbReference type="NCBI Taxonomy" id="2562239"/>
    <lineage>
        <taxon>Eukaryota</taxon>
        <taxon>Sar</taxon>
        <taxon>Alveolata</taxon>
        <taxon>Dinophyceae</taxon>
        <taxon>Suessiales</taxon>
        <taxon>Symbiodiniaceae</taxon>
        <taxon>Effrenium</taxon>
    </lineage>
</organism>
<evidence type="ECO:0000256" key="8">
    <source>
        <dbReference type="ARBA" id="ARBA00023295"/>
    </source>
</evidence>
<evidence type="ECO:0000256" key="7">
    <source>
        <dbReference type="ARBA" id="ARBA00023277"/>
    </source>
</evidence>
<keyword evidence="8" id="KW-0326">Glycosidase</keyword>
<feature type="signal peptide" evidence="10">
    <location>
        <begin position="1"/>
        <end position="20"/>
    </location>
</feature>
<evidence type="ECO:0000313" key="11">
    <source>
        <dbReference type="EMBL" id="CAJ1378961.1"/>
    </source>
</evidence>
<proteinExistence type="inferred from homology"/>
<name>A0AA36MP23_9DINO</name>
<gene>
    <name evidence="11" type="ORF">EVOR1521_LOCUS7338</name>
</gene>
<dbReference type="Proteomes" id="UP001178507">
    <property type="component" value="Unassembled WGS sequence"/>
</dbReference>
<evidence type="ECO:0000256" key="4">
    <source>
        <dbReference type="ARBA" id="ARBA00022729"/>
    </source>
</evidence>
<evidence type="ECO:0000256" key="1">
    <source>
        <dbReference type="ARBA" id="ARBA00001641"/>
    </source>
</evidence>
<evidence type="ECO:0000313" key="12">
    <source>
        <dbReference type="Proteomes" id="UP001178507"/>
    </source>
</evidence>
<dbReference type="InterPro" id="IPR013320">
    <property type="entry name" value="ConA-like_dom_sf"/>
</dbReference>
<accession>A0AA36MP23</accession>
<protein>
    <recommendedName>
        <fullName evidence="3">cellulose 1,4-beta-cellobiosidase (non-reducing end)</fullName>
        <ecNumber evidence="3">3.2.1.91</ecNumber>
    </recommendedName>
</protein>
<dbReference type="EMBL" id="CAUJNA010000582">
    <property type="protein sequence ID" value="CAJ1378961.1"/>
    <property type="molecule type" value="Genomic_DNA"/>
</dbReference>
<comment type="caution">
    <text evidence="11">The sequence shown here is derived from an EMBL/GenBank/DDBJ whole genome shotgun (WGS) entry which is preliminary data.</text>
</comment>
<keyword evidence="6" id="KW-0136">Cellulose degradation</keyword>
<evidence type="ECO:0000256" key="9">
    <source>
        <dbReference type="ARBA" id="ARBA00023326"/>
    </source>
</evidence>
<evidence type="ECO:0000256" key="6">
    <source>
        <dbReference type="ARBA" id="ARBA00023001"/>
    </source>
</evidence>
<keyword evidence="4 10" id="KW-0732">Signal</keyword>
<evidence type="ECO:0000256" key="2">
    <source>
        <dbReference type="ARBA" id="ARBA00006044"/>
    </source>
</evidence>